<organism evidence="1 2">
    <name type="scientific">Sulfobacillus benefaciens</name>
    <dbReference type="NCBI Taxonomy" id="453960"/>
    <lineage>
        <taxon>Bacteria</taxon>
        <taxon>Bacillati</taxon>
        <taxon>Bacillota</taxon>
        <taxon>Clostridia</taxon>
        <taxon>Eubacteriales</taxon>
        <taxon>Clostridiales Family XVII. Incertae Sedis</taxon>
        <taxon>Sulfobacillus</taxon>
    </lineage>
</organism>
<protein>
    <recommendedName>
        <fullName evidence="3">Glutaredoxin domain-containing protein</fullName>
    </recommendedName>
</protein>
<dbReference type="SUPFAM" id="SSF52833">
    <property type="entry name" value="Thioredoxin-like"/>
    <property type="match status" value="1"/>
</dbReference>
<comment type="caution">
    <text evidence="1">The sequence shown here is derived from an EMBL/GenBank/DDBJ whole genome shotgun (WGS) entry which is preliminary data.</text>
</comment>
<accession>A0A2T2XE29</accession>
<dbReference type="Gene3D" id="3.40.30.10">
    <property type="entry name" value="Glutaredoxin"/>
    <property type="match status" value="1"/>
</dbReference>
<gene>
    <name evidence="1" type="ORF">C7B46_12780</name>
</gene>
<dbReference type="InterPro" id="IPR036249">
    <property type="entry name" value="Thioredoxin-like_sf"/>
</dbReference>
<dbReference type="AlphaFoldDB" id="A0A2T2XE29"/>
<evidence type="ECO:0008006" key="3">
    <source>
        <dbReference type="Google" id="ProtNLM"/>
    </source>
</evidence>
<dbReference type="EMBL" id="PXYW01000032">
    <property type="protein sequence ID" value="PSR32771.1"/>
    <property type="molecule type" value="Genomic_DNA"/>
</dbReference>
<name>A0A2T2XE29_9FIRM</name>
<proteinExistence type="predicted"/>
<evidence type="ECO:0000313" key="2">
    <source>
        <dbReference type="Proteomes" id="UP000242972"/>
    </source>
</evidence>
<evidence type="ECO:0000313" key="1">
    <source>
        <dbReference type="EMBL" id="PSR32771.1"/>
    </source>
</evidence>
<sequence>MCNGTKALLSSNGFAYRDHTLDNDVTIEEMRRLRGHERGIPVILMNGVVSVGFDRHRLKHSLGLY</sequence>
<dbReference type="Proteomes" id="UP000242972">
    <property type="component" value="Unassembled WGS sequence"/>
</dbReference>
<reference evidence="1 2" key="1">
    <citation type="journal article" date="2014" name="BMC Genomics">
        <title>Comparison of environmental and isolate Sulfobacillus genomes reveals diverse carbon, sulfur, nitrogen, and hydrogen metabolisms.</title>
        <authorList>
            <person name="Justice N.B."/>
            <person name="Norman A."/>
            <person name="Brown C.T."/>
            <person name="Singh A."/>
            <person name="Thomas B.C."/>
            <person name="Banfield J.F."/>
        </authorList>
    </citation>
    <scope>NUCLEOTIDE SEQUENCE [LARGE SCALE GENOMIC DNA]</scope>
    <source>
        <strain evidence="1">AMDSBA4</strain>
    </source>
</reference>